<dbReference type="Proteomes" id="UP000636800">
    <property type="component" value="Unassembled WGS sequence"/>
</dbReference>
<keyword evidence="2" id="KW-1185">Reference proteome</keyword>
<comment type="caution">
    <text evidence="1">The sequence shown here is derived from an EMBL/GenBank/DDBJ whole genome shotgun (WGS) entry which is preliminary data.</text>
</comment>
<dbReference type="AlphaFoldDB" id="A0A835QCF0"/>
<accession>A0A835QCF0</accession>
<evidence type="ECO:0000313" key="1">
    <source>
        <dbReference type="EMBL" id="KAG0466308.1"/>
    </source>
</evidence>
<organism evidence="1 2">
    <name type="scientific">Vanilla planifolia</name>
    <name type="common">Vanilla</name>
    <dbReference type="NCBI Taxonomy" id="51239"/>
    <lineage>
        <taxon>Eukaryota</taxon>
        <taxon>Viridiplantae</taxon>
        <taxon>Streptophyta</taxon>
        <taxon>Embryophyta</taxon>
        <taxon>Tracheophyta</taxon>
        <taxon>Spermatophyta</taxon>
        <taxon>Magnoliopsida</taxon>
        <taxon>Liliopsida</taxon>
        <taxon>Asparagales</taxon>
        <taxon>Orchidaceae</taxon>
        <taxon>Vanilloideae</taxon>
        <taxon>Vanilleae</taxon>
        <taxon>Vanilla</taxon>
    </lineage>
</organism>
<dbReference type="OrthoDB" id="191918at2759"/>
<dbReference type="EMBL" id="JADCNL010000009">
    <property type="protein sequence ID" value="KAG0466308.1"/>
    <property type="molecule type" value="Genomic_DNA"/>
</dbReference>
<name>A0A835QCF0_VANPL</name>
<gene>
    <name evidence="1" type="ORF">HPP92_017888</name>
</gene>
<protein>
    <submittedName>
        <fullName evidence="1">Uncharacterized protein</fullName>
    </submittedName>
</protein>
<proteinExistence type="predicted"/>
<evidence type="ECO:0000313" key="2">
    <source>
        <dbReference type="Proteomes" id="UP000636800"/>
    </source>
</evidence>
<sequence length="85" mass="9542">MPCISKAVSIFSALLLMQFFFCFTLFSLSRGIESSMDRIQARKMLQVMDSEPVTYRRFAAATVNEKAIAASLKILPPSRSNPIHN</sequence>
<reference evidence="1 2" key="1">
    <citation type="journal article" date="2020" name="Nat. Food">
        <title>A phased Vanilla planifolia genome enables genetic improvement of flavour and production.</title>
        <authorList>
            <person name="Hasing T."/>
            <person name="Tang H."/>
            <person name="Brym M."/>
            <person name="Khazi F."/>
            <person name="Huang T."/>
            <person name="Chambers A.H."/>
        </authorList>
    </citation>
    <scope>NUCLEOTIDE SEQUENCE [LARGE SCALE GENOMIC DNA]</scope>
    <source>
        <tissue evidence="1">Leaf</tissue>
    </source>
</reference>